<evidence type="ECO:0000313" key="3">
    <source>
        <dbReference type="Proteomes" id="UP000187203"/>
    </source>
</evidence>
<gene>
    <name evidence="2" type="ORF">COLO4_24498</name>
</gene>
<accession>A0A1R3I9H3</accession>
<proteinExistence type="predicted"/>
<feature type="region of interest" description="Disordered" evidence="1">
    <location>
        <begin position="1"/>
        <end position="29"/>
    </location>
</feature>
<feature type="compositionally biased region" description="Basic residues" evidence="1">
    <location>
        <begin position="52"/>
        <end position="68"/>
    </location>
</feature>
<reference evidence="3" key="1">
    <citation type="submission" date="2013-09" db="EMBL/GenBank/DDBJ databases">
        <title>Corchorus olitorius genome sequencing.</title>
        <authorList>
            <person name="Alam M."/>
            <person name="Haque M.S."/>
            <person name="Islam M.S."/>
            <person name="Emdad E.M."/>
            <person name="Islam M.M."/>
            <person name="Ahmed B."/>
            <person name="Halim A."/>
            <person name="Hossen Q.M.M."/>
            <person name="Hossain M.Z."/>
            <person name="Ahmed R."/>
            <person name="Khan M.M."/>
            <person name="Islam R."/>
            <person name="Rashid M.M."/>
            <person name="Khan S.A."/>
            <person name="Rahman M.S."/>
            <person name="Alam M."/>
            <person name="Yahiya A.S."/>
            <person name="Khan M.S."/>
            <person name="Azam M.S."/>
            <person name="Haque T."/>
            <person name="Lashkar M.Z.H."/>
            <person name="Akhand A.I."/>
            <person name="Morshed G."/>
            <person name="Roy S."/>
            <person name="Uddin K.S."/>
            <person name="Rabeya T."/>
            <person name="Hossain A.S."/>
            <person name="Chowdhury A."/>
            <person name="Snigdha A.R."/>
            <person name="Mortoza M.S."/>
            <person name="Matin S.A."/>
            <person name="Hoque S.M.E."/>
            <person name="Islam M.K."/>
            <person name="Roy D.K."/>
            <person name="Haider R."/>
            <person name="Moosa M.M."/>
            <person name="Elias S.M."/>
            <person name="Hasan A.M."/>
            <person name="Jahan S."/>
            <person name="Shafiuddin M."/>
            <person name="Mahmood N."/>
            <person name="Shommy N.S."/>
        </authorList>
    </citation>
    <scope>NUCLEOTIDE SEQUENCE [LARGE SCALE GENOMIC DNA]</scope>
    <source>
        <strain evidence="3">cv. O-4</strain>
    </source>
</reference>
<dbReference type="EMBL" id="AWUE01018608">
    <property type="protein sequence ID" value="OMO79242.1"/>
    <property type="molecule type" value="Genomic_DNA"/>
</dbReference>
<keyword evidence="3" id="KW-1185">Reference proteome</keyword>
<name>A0A1R3I9H3_9ROSI</name>
<dbReference type="AlphaFoldDB" id="A0A1R3I9H3"/>
<organism evidence="2 3">
    <name type="scientific">Corchorus olitorius</name>
    <dbReference type="NCBI Taxonomy" id="93759"/>
    <lineage>
        <taxon>Eukaryota</taxon>
        <taxon>Viridiplantae</taxon>
        <taxon>Streptophyta</taxon>
        <taxon>Embryophyta</taxon>
        <taxon>Tracheophyta</taxon>
        <taxon>Spermatophyta</taxon>
        <taxon>Magnoliopsida</taxon>
        <taxon>eudicotyledons</taxon>
        <taxon>Gunneridae</taxon>
        <taxon>Pentapetalae</taxon>
        <taxon>rosids</taxon>
        <taxon>malvids</taxon>
        <taxon>Malvales</taxon>
        <taxon>Malvaceae</taxon>
        <taxon>Grewioideae</taxon>
        <taxon>Apeibeae</taxon>
        <taxon>Corchorus</taxon>
    </lineage>
</organism>
<sequence length="78" mass="8770">MAGCGSVIRDEPACMAGSGSVMPPTATSNVNRRTPLIECHQTHENLLPHHQFHQTNGRKRKIKPKSIKKPMLTEEYEF</sequence>
<dbReference type="Proteomes" id="UP000187203">
    <property type="component" value="Unassembled WGS sequence"/>
</dbReference>
<protein>
    <submittedName>
        <fullName evidence="2">Uncharacterized protein</fullName>
    </submittedName>
</protein>
<evidence type="ECO:0000313" key="2">
    <source>
        <dbReference type="EMBL" id="OMO79242.1"/>
    </source>
</evidence>
<comment type="caution">
    <text evidence="2">The sequence shown here is derived from an EMBL/GenBank/DDBJ whole genome shotgun (WGS) entry which is preliminary data.</text>
</comment>
<evidence type="ECO:0000256" key="1">
    <source>
        <dbReference type="SAM" id="MobiDB-lite"/>
    </source>
</evidence>
<feature type="region of interest" description="Disordered" evidence="1">
    <location>
        <begin position="52"/>
        <end position="78"/>
    </location>
</feature>